<feature type="signal peptide" evidence="1">
    <location>
        <begin position="1"/>
        <end position="22"/>
    </location>
</feature>
<reference evidence="2 3" key="1">
    <citation type="submission" date="2015-01" db="EMBL/GenBank/DDBJ databases">
        <title>Vibrio sp. C94 JCM 19241 whole genome shotgun sequence.</title>
        <authorList>
            <person name="Sawabe T."/>
            <person name="Meirelles P."/>
            <person name="Feng G."/>
            <person name="Sayaka M."/>
            <person name="Hattori M."/>
            <person name="Ohkuma M."/>
        </authorList>
    </citation>
    <scope>NUCLEOTIDE SEQUENCE [LARGE SCALE GENOMIC DNA]</scope>
    <source>
        <strain evidence="3">JCM 19241</strain>
    </source>
</reference>
<protein>
    <submittedName>
        <fullName evidence="2">Uncharacterized protein</fullName>
    </submittedName>
</protein>
<evidence type="ECO:0000313" key="2">
    <source>
        <dbReference type="EMBL" id="GAM77389.1"/>
    </source>
</evidence>
<name>A0A0B8QT52_9VIBR</name>
<dbReference type="STRING" id="1481914.JCM19241_1859"/>
<dbReference type="SUPFAM" id="SSF49373">
    <property type="entry name" value="Invasin/intimin cell-adhesion fragments"/>
    <property type="match status" value="1"/>
</dbReference>
<organism evidence="2 3">
    <name type="scientific">Vibrio ishigakensis</name>
    <dbReference type="NCBI Taxonomy" id="1481914"/>
    <lineage>
        <taxon>Bacteria</taxon>
        <taxon>Pseudomonadati</taxon>
        <taxon>Pseudomonadota</taxon>
        <taxon>Gammaproteobacteria</taxon>
        <taxon>Vibrionales</taxon>
        <taxon>Vibrionaceae</taxon>
        <taxon>Vibrio</taxon>
    </lineage>
</organism>
<proteinExistence type="predicted"/>
<dbReference type="Proteomes" id="UP000031666">
    <property type="component" value="Unassembled WGS sequence"/>
</dbReference>
<gene>
    <name evidence="2" type="ORF">JCM19241_1859</name>
</gene>
<evidence type="ECO:0000313" key="3">
    <source>
        <dbReference type="Proteomes" id="UP000031666"/>
    </source>
</evidence>
<sequence>MIDMLTKNKLLFALLATCFALAGCDDESAAEGSQGNISLNVEEAWDAEKNVTYDVIASNAGDPGKINWSVSDTSVLEISSIEHGGSAIRVKALDYGSATITASISNGNTIESVVTVEGLSENVFAVIPSSNAQSTQSVEEDSFASFALTMPHSSGVLNAKVAFEVEASSLDTANSTVTGHGMFQALENDLGEQIVWTGSDGDKQQGYVILYAVSEELGDLFYGVPAQEGLTLGTINFKVSNEDVALTITSVEVAGVNELLNVHQYEPPLVTDTASVSTD</sequence>
<dbReference type="Gene3D" id="2.60.40.1080">
    <property type="match status" value="1"/>
</dbReference>
<evidence type="ECO:0000256" key="1">
    <source>
        <dbReference type="SAM" id="SignalP"/>
    </source>
</evidence>
<accession>A0A0B8QT52</accession>
<dbReference type="AlphaFoldDB" id="A0A0B8QT52"/>
<dbReference type="PROSITE" id="PS51257">
    <property type="entry name" value="PROKAR_LIPOPROTEIN"/>
    <property type="match status" value="1"/>
</dbReference>
<feature type="chain" id="PRO_5002137852" evidence="1">
    <location>
        <begin position="23"/>
        <end position="279"/>
    </location>
</feature>
<comment type="caution">
    <text evidence="2">The sequence shown here is derived from an EMBL/GenBank/DDBJ whole genome shotgun (WGS) entry which is preliminary data.</text>
</comment>
<dbReference type="InterPro" id="IPR008964">
    <property type="entry name" value="Invasin/intimin_cell_adhesion"/>
</dbReference>
<dbReference type="EMBL" id="BBSC01000008">
    <property type="protein sequence ID" value="GAM77389.1"/>
    <property type="molecule type" value="Genomic_DNA"/>
</dbReference>
<reference evidence="2 3" key="2">
    <citation type="submission" date="2015-01" db="EMBL/GenBank/DDBJ databases">
        <authorList>
            <consortium name="NBRP consortium"/>
            <person name="Sawabe T."/>
            <person name="Meirelles P."/>
            <person name="Feng G."/>
            <person name="Sayaka M."/>
            <person name="Hattori M."/>
            <person name="Ohkuma M."/>
        </authorList>
    </citation>
    <scope>NUCLEOTIDE SEQUENCE [LARGE SCALE GENOMIC DNA]</scope>
    <source>
        <strain evidence="3">JCM 19241</strain>
    </source>
</reference>
<keyword evidence="1" id="KW-0732">Signal</keyword>